<sequence>MSKVRIGVVGLGFFAQNQLEAWRVIEGAEIAAVCDRDPAKVEAARRRYGVERGYTDVAQMLADDVVDAVDVATTPPSHRAIVEQVAQAGKAVICQKPMAETLEDARAMVEACRRAGVSLTVHENFRFQRPMREVAMLLREGAIGEPFFARISFRTPYDVFANQPYLATEDRFIILDLGIHLLDLARCFMGDARDVSCWTKRVNPNIQGEDVATMVLDHGNGRTSIVDCSYATHQVPDPWPQTLVTLEGSKGTISLGADYRLHVTRGAETVTRHVPPKAWPWSQLPFDIIQDSVVALQQHWLGCYRAGRAAETSGEDNLKVVELVHTAYADADRRK</sequence>
<evidence type="ECO:0000313" key="4">
    <source>
        <dbReference type="Proteomes" id="UP000436483"/>
    </source>
</evidence>
<reference evidence="3 4" key="2">
    <citation type="submission" date="2020-01" db="EMBL/GenBank/DDBJ databases">
        <title>Microvirga sp. nov., an arsenate reduction bacterium isolated from Tibet hotspring sediments.</title>
        <authorList>
            <person name="Xian W.-D."/>
            <person name="Li W.-J."/>
        </authorList>
    </citation>
    <scope>NUCLEOTIDE SEQUENCE [LARGE SCALE GENOMIC DNA]</scope>
    <source>
        <strain evidence="3 4">KCTC 23863</strain>
    </source>
</reference>
<feature type="domain" description="Gfo/Idh/MocA-like oxidoreductase N-terminal" evidence="1">
    <location>
        <begin position="4"/>
        <end position="121"/>
    </location>
</feature>
<name>A0A7X3SRP8_9HYPH</name>
<evidence type="ECO:0000259" key="2">
    <source>
        <dbReference type="Pfam" id="PF22725"/>
    </source>
</evidence>
<dbReference type="Proteomes" id="UP000436483">
    <property type="component" value="Unassembled WGS sequence"/>
</dbReference>
<dbReference type="Gene3D" id="3.40.50.720">
    <property type="entry name" value="NAD(P)-binding Rossmann-like Domain"/>
    <property type="match status" value="1"/>
</dbReference>
<dbReference type="SUPFAM" id="SSF51735">
    <property type="entry name" value="NAD(P)-binding Rossmann-fold domains"/>
    <property type="match status" value="1"/>
</dbReference>
<dbReference type="PANTHER" id="PTHR43708:SF8">
    <property type="entry name" value="OXIDOREDUCTASE"/>
    <property type="match status" value="1"/>
</dbReference>
<dbReference type="InterPro" id="IPR036291">
    <property type="entry name" value="NAD(P)-bd_dom_sf"/>
</dbReference>
<dbReference type="EMBL" id="WURB01000040">
    <property type="protein sequence ID" value="MXQ14615.1"/>
    <property type="molecule type" value="Genomic_DNA"/>
</dbReference>
<dbReference type="GO" id="GO:0000166">
    <property type="term" value="F:nucleotide binding"/>
    <property type="evidence" value="ECO:0007669"/>
    <property type="project" value="InterPro"/>
</dbReference>
<dbReference type="Pfam" id="PF22725">
    <property type="entry name" value="GFO_IDH_MocA_C3"/>
    <property type="match status" value="1"/>
</dbReference>
<dbReference type="SUPFAM" id="SSF55347">
    <property type="entry name" value="Glyceraldehyde-3-phosphate dehydrogenase-like, C-terminal domain"/>
    <property type="match status" value="1"/>
</dbReference>
<dbReference type="Gene3D" id="3.30.360.10">
    <property type="entry name" value="Dihydrodipicolinate Reductase, domain 2"/>
    <property type="match status" value="1"/>
</dbReference>
<keyword evidence="4" id="KW-1185">Reference proteome</keyword>
<feature type="domain" description="GFO/IDH/MocA-like oxidoreductase" evidence="2">
    <location>
        <begin position="132"/>
        <end position="253"/>
    </location>
</feature>
<proteinExistence type="predicted"/>
<dbReference type="InterPro" id="IPR000683">
    <property type="entry name" value="Gfo/Idh/MocA-like_OxRdtase_N"/>
</dbReference>
<dbReference type="OrthoDB" id="7804998at2"/>
<protein>
    <submittedName>
        <fullName evidence="3">Gfo/Idh/MocA family oxidoreductase</fullName>
    </submittedName>
</protein>
<organism evidence="3 4">
    <name type="scientific">Microvirga makkahensis</name>
    <dbReference type="NCBI Taxonomy" id="1128670"/>
    <lineage>
        <taxon>Bacteria</taxon>
        <taxon>Pseudomonadati</taxon>
        <taxon>Pseudomonadota</taxon>
        <taxon>Alphaproteobacteria</taxon>
        <taxon>Hyphomicrobiales</taxon>
        <taxon>Methylobacteriaceae</taxon>
        <taxon>Microvirga</taxon>
    </lineage>
</organism>
<evidence type="ECO:0000259" key="1">
    <source>
        <dbReference type="Pfam" id="PF01408"/>
    </source>
</evidence>
<dbReference type="AlphaFoldDB" id="A0A7X3SRP8"/>
<dbReference type="InterPro" id="IPR051317">
    <property type="entry name" value="Gfo/Idh/MocA_oxidoreduct"/>
</dbReference>
<dbReference type="InterPro" id="IPR055170">
    <property type="entry name" value="GFO_IDH_MocA-like_dom"/>
</dbReference>
<gene>
    <name evidence="3" type="ORF">GR328_24825</name>
</gene>
<dbReference type="PANTHER" id="PTHR43708">
    <property type="entry name" value="CONSERVED EXPRESSED OXIDOREDUCTASE (EUROFUNG)"/>
    <property type="match status" value="1"/>
</dbReference>
<dbReference type="RefSeq" id="WP_160888334.1">
    <property type="nucleotide sequence ID" value="NZ_WURB01000040.1"/>
</dbReference>
<dbReference type="Pfam" id="PF01408">
    <property type="entry name" value="GFO_IDH_MocA"/>
    <property type="match status" value="1"/>
</dbReference>
<comment type="caution">
    <text evidence="3">The sequence shown here is derived from an EMBL/GenBank/DDBJ whole genome shotgun (WGS) entry which is preliminary data.</text>
</comment>
<accession>A0A7X3SRP8</accession>
<evidence type="ECO:0000313" key="3">
    <source>
        <dbReference type="EMBL" id="MXQ14615.1"/>
    </source>
</evidence>
<reference evidence="3 4" key="1">
    <citation type="submission" date="2019-12" db="EMBL/GenBank/DDBJ databases">
        <authorList>
            <person name="Yuan C.-G."/>
        </authorList>
    </citation>
    <scope>NUCLEOTIDE SEQUENCE [LARGE SCALE GENOMIC DNA]</scope>
    <source>
        <strain evidence="3 4">KCTC 23863</strain>
    </source>
</reference>